<proteinExistence type="predicted"/>
<dbReference type="SMART" id="SM00174">
    <property type="entry name" value="RHO"/>
    <property type="match status" value="1"/>
</dbReference>
<dbReference type="GO" id="GO:0046872">
    <property type="term" value="F:metal ion binding"/>
    <property type="evidence" value="ECO:0007669"/>
    <property type="project" value="UniProtKB-KW"/>
</dbReference>
<dbReference type="InterPro" id="IPR006689">
    <property type="entry name" value="Small_GTPase_ARF/SAR"/>
</dbReference>
<evidence type="ECO:0000256" key="4">
    <source>
        <dbReference type="PIRSR" id="PIRSR606689-2"/>
    </source>
</evidence>
<dbReference type="Proteomes" id="UP000567179">
    <property type="component" value="Unassembled WGS sequence"/>
</dbReference>
<accession>A0A8H5B1U0</accession>
<comment type="caution">
    <text evidence="6">The sequence shown here is derived from an EMBL/GenBank/DDBJ whole genome shotgun (WGS) entry which is preliminary data.</text>
</comment>
<reference evidence="6 7" key="1">
    <citation type="journal article" date="2020" name="ISME J.">
        <title>Uncovering the hidden diversity of litter-decomposition mechanisms in mushroom-forming fungi.</title>
        <authorList>
            <person name="Floudas D."/>
            <person name="Bentzer J."/>
            <person name="Ahren D."/>
            <person name="Johansson T."/>
            <person name="Persson P."/>
            <person name="Tunlid A."/>
        </authorList>
    </citation>
    <scope>NUCLEOTIDE SEQUENCE [LARGE SCALE GENOMIC DNA]</scope>
    <source>
        <strain evidence="6 7">CBS 101986</strain>
    </source>
</reference>
<dbReference type="EMBL" id="JAACJJ010000043">
    <property type="protein sequence ID" value="KAF5315077.1"/>
    <property type="molecule type" value="Genomic_DNA"/>
</dbReference>
<dbReference type="AlphaFoldDB" id="A0A8H5B1U0"/>
<feature type="region of interest" description="Disordered" evidence="5">
    <location>
        <begin position="45"/>
        <end position="109"/>
    </location>
</feature>
<dbReference type="SUPFAM" id="SSF52540">
    <property type="entry name" value="P-loop containing nucleoside triphosphate hydrolases"/>
    <property type="match status" value="1"/>
</dbReference>
<feature type="binding site" evidence="3">
    <location>
        <position position="914"/>
    </location>
    <ligand>
        <name>GTP</name>
        <dbReference type="ChEBI" id="CHEBI:37565"/>
    </ligand>
</feature>
<dbReference type="InterPro" id="IPR005225">
    <property type="entry name" value="Small_GTP-bd"/>
</dbReference>
<dbReference type="InterPro" id="IPR044154">
    <property type="entry name" value="Arl8a/8b"/>
</dbReference>
<feature type="compositionally biased region" description="Basic and acidic residues" evidence="5">
    <location>
        <begin position="70"/>
        <end position="89"/>
    </location>
</feature>
<dbReference type="Gene3D" id="3.40.50.300">
    <property type="entry name" value="P-loop containing nucleotide triphosphate hydrolases"/>
    <property type="match status" value="1"/>
</dbReference>
<dbReference type="GO" id="GO:0003924">
    <property type="term" value="F:GTPase activity"/>
    <property type="evidence" value="ECO:0007669"/>
    <property type="project" value="InterPro"/>
</dbReference>
<dbReference type="GO" id="GO:0015031">
    <property type="term" value="P:protein transport"/>
    <property type="evidence" value="ECO:0007669"/>
    <property type="project" value="InterPro"/>
</dbReference>
<dbReference type="CDD" id="cd04159">
    <property type="entry name" value="Arl10_like"/>
    <property type="match status" value="1"/>
</dbReference>
<dbReference type="FunFam" id="3.40.50.300:FF:001120">
    <property type="entry name" value="ADP-ribosylation factor family"/>
    <property type="match status" value="1"/>
</dbReference>
<dbReference type="Pfam" id="PF00025">
    <property type="entry name" value="Arf"/>
    <property type="match status" value="1"/>
</dbReference>
<evidence type="ECO:0000256" key="1">
    <source>
        <dbReference type="ARBA" id="ARBA00022741"/>
    </source>
</evidence>
<dbReference type="InterPro" id="IPR027417">
    <property type="entry name" value="P-loop_NTPase"/>
</dbReference>
<dbReference type="InterPro" id="IPR001806">
    <property type="entry name" value="Small_GTPase"/>
</dbReference>
<feature type="binding site" evidence="4">
    <location>
        <position position="874"/>
    </location>
    <ligand>
        <name>Mg(2+)</name>
        <dbReference type="ChEBI" id="CHEBI:18420"/>
    </ligand>
</feature>
<dbReference type="PROSITE" id="PS51419">
    <property type="entry name" value="RAB"/>
    <property type="match status" value="1"/>
</dbReference>
<dbReference type="PANTHER" id="PTHR31014:SF0">
    <property type="entry name" value="MITOCHONDRIAL TRANSLATION SYSTEM COMPONENT PET127-RELATED"/>
    <property type="match status" value="1"/>
</dbReference>
<name>A0A8H5B1U0_9AGAR</name>
<dbReference type="GO" id="GO:0005525">
    <property type="term" value="F:GTP binding"/>
    <property type="evidence" value="ECO:0007669"/>
    <property type="project" value="UniProtKB-KW"/>
</dbReference>
<dbReference type="GO" id="GO:0000964">
    <property type="term" value="P:mitochondrial RNA 5'-end processing"/>
    <property type="evidence" value="ECO:0007669"/>
    <property type="project" value="TreeGrafter"/>
</dbReference>
<keyword evidence="7" id="KW-1185">Reference proteome</keyword>
<dbReference type="GO" id="GO:0005740">
    <property type="term" value="C:mitochondrial envelope"/>
    <property type="evidence" value="ECO:0007669"/>
    <property type="project" value="TreeGrafter"/>
</dbReference>
<dbReference type="SMART" id="SM00175">
    <property type="entry name" value="RAB"/>
    <property type="match status" value="1"/>
</dbReference>
<feature type="region of interest" description="Disordered" evidence="5">
    <location>
        <begin position="154"/>
        <end position="219"/>
    </location>
</feature>
<dbReference type="Pfam" id="PF08634">
    <property type="entry name" value="Pet127"/>
    <property type="match status" value="1"/>
</dbReference>
<gene>
    <name evidence="6" type="ORF">D9619_007294</name>
</gene>
<sequence length="1022" mass="115586">MQGGRAVHRIASSSRCLLPGTQALHAQAPCNTFISLTRCYTTTTEDSTSSVQPAATAPPVANEPSPMLTVHDRSPPFTEEQRRNREEKRAKRHGPPPQRQGSKTPVQPVSLKGYQSATGLNKQSYDAFPRTRKGVWRVNQAVSFTSAFAEKEADTAPGVEFGDREPPRQRPPRRKRAPLSTVLSRGVKRVQPPRIKPKNKQKYNSNPAQEETPPWKSPGARQELFKDALRAMDATWAKEPWADVVTDRTAPPHLTPGDRLAEGVIDTDAGMLVDVAPKSEHQPVATLSHGLDRVLFNPGVHWLRDPRSKVYNFTPWLEEIPKVNDFAFERLSGFVKSSRDEDLRTLAVQEDRKFAGSTSSMSGMLSHIYFLLSEHKDVETETLSQHFSQEPSSFTWGQRSPAAVLLNYKDGHYAIDSYASQDDDSDKNVLTWMGTLLENFLTKPPKEFNTFLKKESAPMESDEPPMREAYRYAKSDKFVMRSQLDCRDPRLPGTGVFDLKTRACVSIRQDILNYEENAGYMIKTQHGLFESFEREYYDLIRSAFLKYSFQVRIGNMDGVMVAYHNTERIYGFQYISLDEMDERLYGAVPGIGDKIFGKCIGMLEAVLEEASALFPEQSVFCYFETPTTGKRDTAMEVFVEPEVWDDKMGPKPVEQLSVSVKHLLDGEKVRSRAALRSVEQKWTVEYEINKAALPLGVVRSSLDLLIQRKSHNRFLPSHIDPEDAEEYWQNLRFGTRHSGDLTKEGPFSMEASDLAHALNSLAGERKDSDETSRVEETDELRRVREKLKIAKPPSELRFSSPSAAVQRYREMSRQGRREYEKMKEAEKGLLTNLPAAFNTQMAGFFSSLFAWISGLFFSKQCELAVVGLQASGKTSFVNIITSGQWSEDVVPTVAFNFRKVRKGKVTMKIWDVAGQPKFRSMWARYCDGVDAIVFVVDSGDPEKFNTARFELHNLINRSNLAGVPLLVLGNKNDLEPHAPVKEIIEKMQLDKISDRPVSCYSCSMKSQHNLEAIMEWLSNRGH</sequence>
<evidence type="ECO:0000256" key="5">
    <source>
        <dbReference type="SAM" id="MobiDB-lite"/>
    </source>
</evidence>
<dbReference type="InterPro" id="IPR013943">
    <property type="entry name" value="Pet127"/>
</dbReference>
<dbReference type="SMART" id="SM00177">
    <property type="entry name" value="ARF"/>
    <property type="match status" value="1"/>
</dbReference>
<dbReference type="PANTHER" id="PTHR31014">
    <property type="entry name" value="MITOCHONDRIAL TRANSLATION SYSTEM COMPONENT PET127-RELATED"/>
    <property type="match status" value="1"/>
</dbReference>
<dbReference type="SMART" id="SM00173">
    <property type="entry name" value="RAS"/>
    <property type="match status" value="1"/>
</dbReference>
<keyword evidence="4" id="KW-0479">Metal-binding</keyword>
<evidence type="ECO:0000313" key="6">
    <source>
        <dbReference type="EMBL" id="KAF5315077.1"/>
    </source>
</evidence>
<dbReference type="SMART" id="SM00178">
    <property type="entry name" value="SAR"/>
    <property type="match status" value="1"/>
</dbReference>
<keyword evidence="4" id="KW-0460">Magnesium</keyword>
<keyword evidence="1 3" id="KW-0547">Nucleotide-binding</keyword>
<evidence type="ECO:0000256" key="3">
    <source>
        <dbReference type="PIRSR" id="PIRSR606689-1"/>
    </source>
</evidence>
<feature type="binding site" evidence="3">
    <location>
        <begin position="970"/>
        <end position="973"/>
    </location>
    <ligand>
        <name>GTP</name>
        <dbReference type="ChEBI" id="CHEBI:37565"/>
    </ligand>
</feature>
<evidence type="ECO:0000256" key="2">
    <source>
        <dbReference type="ARBA" id="ARBA00023134"/>
    </source>
</evidence>
<evidence type="ECO:0000313" key="7">
    <source>
        <dbReference type="Proteomes" id="UP000567179"/>
    </source>
</evidence>
<organism evidence="6 7">
    <name type="scientific">Psilocybe cf. subviscida</name>
    <dbReference type="NCBI Taxonomy" id="2480587"/>
    <lineage>
        <taxon>Eukaryota</taxon>
        <taxon>Fungi</taxon>
        <taxon>Dikarya</taxon>
        <taxon>Basidiomycota</taxon>
        <taxon>Agaricomycotina</taxon>
        <taxon>Agaricomycetes</taxon>
        <taxon>Agaricomycetidae</taxon>
        <taxon>Agaricales</taxon>
        <taxon>Agaricineae</taxon>
        <taxon>Strophariaceae</taxon>
        <taxon>Psilocybe</taxon>
    </lineage>
</organism>
<dbReference type="NCBIfam" id="TIGR00231">
    <property type="entry name" value="small_GTP"/>
    <property type="match status" value="1"/>
</dbReference>
<feature type="binding site" evidence="4">
    <location>
        <position position="892"/>
    </location>
    <ligand>
        <name>Mg(2+)</name>
        <dbReference type="ChEBI" id="CHEBI:18420"/>
    </ligand>
</feature>
<keyword evidence="2 3" id="KW-0342">GTP-binding</keyword>
<dbReference type="PRINTS" id="PR00328">
    <property type="entry name" value="SAR1GTPBP"/>
</dbReference>
<protein>
    <submittedName>
        <fullName evidence="6">Uncharacterized protein</fullName>
    </submittedName>
</protein>
<feature type="binding site" evidence="3">
    <location>
        <begin position="867"/>
        <end position="874"/>
    </location>
    <ligand>
        <name>GTP</name>
        <dbReference type="ChEBI" id="CHEBI:37565"/>
    </ligand>
</feature>
<dbReference type="OrthoDB" id="10249045at2759"/>
<dbReference type="PROSITE" id="PS51417">
    <property type="entry name" value="ARF"/>
    <property type="match status" value="1"/>
</dbReference>
<feature type="compositionally biased region" description="Polar residues" evidence="5">
    <location>
        <begin position="99"/>
        <end position="109"/>
    </location>
</feature>